<dbReference type="Proteomes" id="UP000252585">
    <property type="component" value="Unassembled WGS sequence"/>
</dbReference>
<comment type="function">
    <text evidence="3">Specifically catalyzes the cleavage of the D-lactyl ether substituent of MurNAc 6-phosphate, producing GlcNAc 6-phosphate and D-lactate.</text>
</comment>
<evidence type="ECO:0000256" key="3">
    <source>
        <dbReference type="HAMAP-Rule" id="MF_00068"/>
    </source>
</evidence>
<dbReference type="GO" id="GO:0009254">
    <property type="term" value="P:peptidoglycan turnover"/>
    <property type="evidence" value="ECO:0007669"/>
    <property type="project" value="TreeGrafter"/>
</dbReference>
<accession>A0A368YB52</accession>
<comment type="caution">
    <text evidence="5">The sequence shown here is derived from an EMBL/GenBank/DDBJ whole genome shotgun (WGS) entry which is preliminary data.</text>
</comment>
<dbReference type="EC" id="4.2.1.126" evidence="3"/>
<dbReference type="GO" id="GO:0016803">
    <property type="term" value="F:ether hydrolase activity"/>
    <property type="evidence" value="ECO:0007669"/>
    <property type="project" value="TreeGrafter"/>
</dbReference>
<keyword evidence="2 3" id="KW-0119">Carbohydrate metabolism</keyword>
<feature type="active site" description="Proton donor" evidence="3">
    <location>
        <position position="81"/>
    </location>
</feature>
<dbReference type="NCBIfam" id="TIGR00274">
    <property type="entry name" value="N-acetylmuramic acid 6-phosphate etherase"/>
    <property type="match status" value="1"/>
</dbReference>
<sequence>MTELSTEAVNHHSVNIDEMNTIDIIQLMEKEDREVHQAIEANVENIALAVDLILEKWKLHGRVFLVGAGTSGRIGVLDAVELEPTFSIDPKRWVPLMAGGKAAMWEPLEQHEDSENKSVDELKEHDFDHNDVLIAISASGSTPYSVAALNYAKKMQAGTISISCNKGTVSSEISDVGIELVVGSEIIRGSTRLKAGTAQKMVMNMISTATMIRLGKVYKNEMVDMQLINKKLVKRAIHILMDLTNISENKAIELMDLTSNDLKKAIFIAETNSDNELANQYLDEANGHLKEAIKSYQKR</sequence>
<evidence type="ECO:0000313" key="5">
    <source>
        <dbReference type="EMBL" id="RCW77490.1"/>
    </source>
</evidence>
<dbReference type="InterPro" id="IPR001347">
    <property type="entry name" value="SIS_dom"/>
</dbReference>
<proteinExistence type="inferred from homology"/>
<comment type="catalytic activity">
    <reaction evidence="3">
        <text>N-acetyl-D-muramate 6-phosphate + H2O = N-acetyl-D-glucosamine 6-phosphate + (R)-lactate</text>
        <dbReference type="Rhea" id="RHEA:26410"/>
        <dbReference type="ChEBI" id="CHEBI:15377"/>
        <dbReference type="ChEBI" id="CHEBI:16004"/>
        <dbReference type="ChEBI" id="CHEBI:57513"/>
        <dbReference type="ChEBI" id="CHEBI:58722"/>
        <dbReference type="EC" id="4.2.1.126"/>
    </reaction>
</comment>
<evidence type="ECO:0000256" key="2">
    <source>
        <dbReference type="ARBA" id="ARBA00023277"/>
    </source>
</evidence>
<dbReference type="NCBIfam" id="NF003915">
    <property type="entry name" value="PRK05441.1"/>
    <property type="match status" value="1"/>
</dbReference>
<feature type="active site" evidence="3">
    <location>
        <position position="112"/>
    </location>
</feature>
<dbReference type="InterPro" id="IPR046348">
    <property type="entry name" value="SIS_dom_sf"/>
</dbReference>
<gene>
    <name evidence="3" type="primary">murQ</name>
    <name evidence="5" type="ORF">DFR57_101364</name>
</gene>
<dbReference type="Gene3D" id="3.40.50.10490">
    <property type="entry name" value="Glucose-6-phosphate isomerase like protein, domain 1"/>
    <property type="match status" value="1"/>
</dbReference>
<evidence type="ECO:0000259" key="4">
    <source>
        <dbReference type="PROSITE" id="PS51464"/>
    </source>
</evidence>
<comment type="similarity">
    <text evidence="3">Belongs to the GCKR-like family. MurNAc-6-P etherase subfamily.</text>
</comment>
<dbReference type="GO" id="GO:0046348">
    <property type="term" value="P:amino sugar catabolic process"/>
    <property type="evidence" value="ECO:0007669"/>
    <property type="project" value="InterPro"/>
</dbReference>
<dbReference type="InterPro" id="IPR040190">
    <property type="entry name" value="MURQ/GCKR"/>
</dbReference>
<feature type="domain" description="SIS" evidence="4">
    <location>
        <begin position="49"/>
        <end position="216"/>
    </location>
</feature>
<protein>
    <recommendedName>
        <fullName evidence="3">N-acetylmuramic acid 6-phosphate etherase</fullName>
        <shortName evidence="3">MurNAc-6-P etherase</shortName>
        <ecNumber evidence="3">4.2.1.126</ecNumber>
    </recommendedName>
    <alternativeName>
        <fullName evidence="3">N-acetylmuramic acid 6-phosphate hydrolase</fullName>
    </alternativeName>
    <alternativeName>
        <fullName evidence="3">N-acetylmuramic acid 6-phosphate lyase</fullName>
    </alternativeName>
</protein>
<dbReference type="AlphaFoldDB" id="A0A368YB52"/>
<dbReference type="GO" id="GO:0097173">
    <property type="term" value="P:N-acetylmuramic acid catabolic process"/>
    <property type="evidence" value="ECO:0007669"/>
    <property type="project" value="UniProtKB-UniPathway"/>
</dbReference>
<comment type="miscellaneous">
    <text evidence="3">A lyase-type mechanism (elimination/hydration) is suggested for the cleavage of the lactyl ether bond of MurNAc 6-phosphate, with the formation of an alpha,beta-unsaturated aldehyde intermediate with (E)-stereochemistry, followed by the syn addition of water to give product.</text>
</comment>
<organism evidence="5 6">
    <name type="scientific">Saliterribacillus persicus</name>
    <dbReference type="NCBI Taxonomy" id="930114"/>
    <lineage>
        <taxon>Bacteria</taxon>
        <taxon>Bacillati</taxon>
        <taxon>Bacillota</taxon>
        <taxon>Bacilli</taxon>
        <taxon>Bacillales</taxon>
        <taxon>Bacillaceae</taxon>
        <taxon>Saliterribacillus</taxon>
    </lineage>
</organism>
<dbReference type="CDD" id="cd05007">
    <property type="entry name" value="SIS_Etherase"/>
    <property type="match status" value="1"/>
</dbReference>
<keyword evidence="1 3" id="KW-0456">Lyase</keyword>
<dbReference type="Gene3D" id="1.10.8.1080">
    <property type="match status" value="1"/>
</dbReference>
<dbReference type="InterPro" id="IPR005488">
    <property type="entry name" value="Etherase_MurQ"/>
</dbReference>
<dbReference type="PROSITE" id="PS51464">
    <property type="entry name" value="SIS"/>
    <property type="match status" value="1"/>
</dbReference>
<dbReference type="Pfam" id="PF22645">
    <property type="entry name" value="GKRP_SIS_N"/>
    <property type="match status" value="1"/>
</dbReference>
<dbReference type="RefSeq" id="WP_114351414.1">
    <property type="nucleotide sequence ID" value="NZ_QPJJ01000001.1"/>
</dbReference>
<reference evidence="5 6" key="1">
    <citation type="submission" date="2018-07" db="EMBL/GenBank/DDBJ databases">
        <title>Genomic Encyclopedia of Type Strains, Phase IV (KMG-IV): sequencing the most valuable type-strain genomes for metagenomic binning, comparative biology and taxonomic classification.</title>
        <authorList>
            <person name="Goeker M."/>
        </authorList>
    </citation>
    <scope>NUCLEOTIDE SEQUENCE [LARGE SCALE GENOMIC DNA]</scope>
    <source>
        <strain evidence="5 6">DSM 27696</strain>
    </source>
</reference>
<comment type="pathway">
    <text evidence="3">Amino-sugar metabolism; N-acetylmuramate degradation.</text>
</comment>
<dbReference type="HAMAP" id="MF_00068">
    <property type="entry name" value="MurQ"/>
    <property type="match status" value="1"/>
</dbReference>
<dbReference type="PANTHER" id="PTHR10088">
    <property type="entry name" value="GLUCOKINASE REGULATORY PROTEIN"/>
    <property type="match status" value="1"/>
</dbReference>
<dbReference type="EMBL" id="QPJJ01000001">
    <property type="protein sequence ID" value="RCW77490.1"/>
    <property type="molecule type" value="Genomic_DNA"/>
</dbReference>
<keyword evidence="6" id="KW-1185">Reference proteome</keyword>
<evidence type="ECO:0000256" key="1">
    <source>
        <dbReference type="ARBA" id="ARBA00023239"/>
    </source>
</evidence>
<name>A0A368YB52_9BACI</name>
<dbReference type="PANTHER" id="PTHR10088:SF4">
    <property type="entry name" value="GLUCOKINASE REGULATORY PROTEIN"/>
    <property type="match status" value="1"/>
</dbReference>
<comment type="subunit">
    <text evidence="3">Homodimer.</text>
</comment>
<dbReference type="SUPFAM" id="SSF53697">
    <property type="entry name" value="SIS domain"/>
    <property type="match status" value="1"/>
</dbReference>
<dbReference type="NCBIfam" id="NF009222">
    <property type="entry name" value="PRK12570.1"/>
    <property type="match status" value="1"/>
</dbReference>
<dbReference type="OrthoDB" id="9813395at2"/>
<dbReference type="UniPathway" id="UPA00342"/>
<evidence type="ECO:0000313" key="6">
    <source>
        <dbReference type="Proteomes" id="UP000252585"/>
    </source>
</evidence>
<dbReference type="GO" id="GO:0016835">
    <property type="term" value="F:carbon-oxygen lyase activity"/>
    <property type="evidence" value="ECO:0007669"/>
    <property type="project" value="UniProtKB-UniRule"/>
</dbReference>
<dbReference type="GO" id="GO:0097367">
    <property type="term" value="F:carbohydrate derivative binding"/>
    <property type="evidence" value="ECO:0007669"/>
    <property type="project" value="InterPro"/>
</dbReference>